<organism evidence="1 2">
    <name type="scientific">Ambrosiozyma monospora</name>
    <name type="common">Yeast</name>
    <name type="synonym">Endomycopsis monosporus</name>
    <dbReference type="NCBI Taxonomy" id="43982"/>
    <lineage>
        <taxon>Eukaryota</taxon>
        <taxon>Fungi</taxon>
        <taxon>Dikarya</taxon>
        <taxon>Ascomycota</taxon>
        <taxon>Saccharomycotina</taxon>
        <taxon>Pichiomycetes</taxon>
        <taxon>Pichiales</taxon>
        <taxon>Pichiaceae</taxon>
        <taxon>Ambrosiozyma</taxon>
    </lineage>
</organism>
<dbReference type="EMBL" id="BSXS01003955">
    <property type="protein sequence ID" value="GME82226.1"/>
    <property type="molecule type" value="Genomic_DNA"/>
</dbReference>
<sequence length="169" mass="18818">MSRRFKQPEVISLSSSSSDEVDSESDVSMDESRSRSRSSAKPVTKSKPIKRHNFNSDSDDSDDDDDEDDDSSDDFASQVQVISSSPVKKSSSKYKLGSSSKSFLPPNGSRQRSTATTQRLASLKDKFTSSSSQRNKTDGNRFKERFSYKPGKSKFSEVSFYQLLSPLIP</sequence>
<comment type="caution">
    <text evidence="1">The sequence shown here is derived from an EMBL/GenBank/DDBJ whole genome shotgun (WGS) entry which is preliminary data.</text>
</comment>
<reference evidence="1" key="1">
    <citation type="submission" date="2023-04" db="EMBL/GenBank/DDBJ databases">
        <title>Ambrosiozyma monospora NBRC 10751.</title>
        <authorList>
            <person name="Ichikawa N."/>
            <person name="Sato H."/>
            <person name="Tonouchi N."/>
        </authorList>
    </citation>
    <scope>NUCLEOTIDE SEQUENCE</scope>
    <source>
        <strain evidence="1">NBRC 10751</strain>
    </source>
</reference>
<accession>A0ACB5T6K7</accession>
<proteinExistence type="predicted"/>
<evidence type="ECO:0000313" key="2">
    <source>
        <dbReference type="Proteomes" id="UP001165064"/>
    </source>
</evidence>
<keyword evidence="2" id="KW-1185">Reference proteome</keyword>
<name>A0ACB5T6K7_AMBMO</name>
<protein>
    <submittedName>
        <fullName evidence="1">Unnamed protein product</fullName>
    </submittedName>
</protein>
<dbReference type="Proteomes" id="UP001165064">
    <property type="component" value="Unassembled WGS sequence"/>
</dbReference>
<gene>
    <name evidence="1" type="ORF">Amon02_000539500</name>
</gene>
<evidence type="ECO:0000313" key="1">
    <source>
        <dbReference type="EMBL" id="GME82226.1"/>
    </source>
</evidence>